<dbReference type="SUPFAM" id="SSF111038">
    <property type="entry name" value="YjbQ-like"/>
    <property type="match status" value="1"/>
</dbReference>
<evidence type="ECO:0000256" key="1">
    <source>
        <dbReference type="ARBA" id="ARBA00005534"/>
    </source>
</evidence>
<evidence type="ECO:0000313" key="2">
    <source>
        <dbReference type="EMBL" id="SDX96613.1"/>
    </source>
</evidence>
<dbReference type="Proteomes" id="UP000199652">
    <property type="component" value="Unassembled WGS sequence"/>
</dbReference>
<dbReference type="AlphaFoldDB" id="A0A1H3FZW3"/>
<dbReference type="InterPro" id="IPR001602">
    <property type="entry name" value="UPF0047_YjbQ-like"/>
</dbReference>
<organism evidence="2 3">
    <name type="scientific">Eubacterium barkeri</name>
    <name type="common">Clostridium barkeri</name>
    <dbReference type="NCBI Taxonomy" id="1528"/>
    <lineage>
        <taxon>Bacteria</taxon>
        <taxon>Bacillati</taxon>
        <taxon>Bacillota</taxon>
        <taxon>Clostridia</taxon>
        <taxon>Eubacteriales</taxon>
        <taxon>Eubacteriaceae</taxon>
        <taxon>Eubacterium</taxon>
    </lineage>
</organism>
<dbReference type="InterPro" id="IPR035917">
    <property type="entry name" value="YjbQ-like_sf"/>
</dbReference>
<dbReference type="EMBL" id="FNOU01000012">
    <property type="protein sequence ID" value="SDX96613.1"/>
    <property type="molecule type" value="Genomic_DNA"/>
</dbReference>
<keyword evidence="3" id="KW-1185">Reference proteome</keyword>
<dbReference type="PANTHER" id="PTHR30615">
    <property type="entry name" value="UNCHARACTERIZED PROTEIN YJBQ-RELATED"/>
    <property type="match status" value="1"/>
</dbReference>
<name>A0A1H3FZW3_EUBBA</name>
<gene>
    <name evidence="2" type="ORF">SAMN04488579_11238</name>
</gene>
<dbReference type="RefSeq" id="WP_090245383.1">
    <property type="nucleotide sequence ID" value="NZ_FNOU01000012.1"/>
</dbReference>
<evidence type="ECO:0000313" key="3">
    <source>
        <dbReference type="Proteomes" id="UP000199652"/>
    </source>
</evidence>
<dbReference type="OrthoDB" id="9801725at2"/>
<dbReference type="Gene3D" id="2.60.120.460">
    <property type="entry name" value="YjbQ-like"/>
    <property type="match status" value="1"/>
</dbReference>
<dbReference type="STRING" id="1528.SAMN04488579_11238"/>
<dbReference type="PANTHER" id="PTHR30615:SF8">
    <property type="entry name" value="UPF0047 PROTEIN C4A8.02C"/>
    <property type="match status" value="1"/>
</dbReference>
<proteinExistence type="inferred from homology"/>
<protein>
    <submittedName>
        <fullName evidence="2">Thiamin phosphate synthase YjbQ, UPF0047 family</fullName>
    </submittedName>
</protein>
<accession>A0A1H3FZW3</accession>
<sequence length="174" mass="19540">MTVYKETIQLESHGGTPSFINITDSVRTAIKNSGVQNGTCTVISPHTTCSVFFEEFVHDFTEDGTTEFLQADLNDALKKIIPDEVELGQYRYPGDKHFEDVFTWPDWESWIPGGDKTQLLNCDAHLKSTLLGSSAIFEVDEGQLGVGKTGYVYFVDFDRTRARSRKCKIIVMGE</sequence>
<comment type="similarity">
    <text evidence="1">Belongs to the UPF0047 family.</text>
</comment>
<dbReference type="Pfam" id="PF01894">
    <property type="entry name" value="YjbQ"/>
    <property type="match status" value="1"/>
</dbReference>
<reference evidence="3" key="1">
    <citation type="submission" date="2016-10" db="EMBL/GenBank/DDBJ databases">
        <authorList>
            <person name="Varghese N."/>
            <person name="Submissions S."/>
        </authorList>
    </citation>
    <scope>NUCLEOTIDE SEQUENCE [LARGE SCALE GENOMIC DNA]</scope>
    <source>
        <strain evidence="3">VPI 5359</strain>
    </source>
</reference>